<gene>
    <name evidence="1" type="ORF">R3P95_18145</name>
</gene>
<proteinExistence type="predicted"/>
<keyword evidence="2" id="KW-1185">Reference proteome</keyword>
<evidence type="ECO:0000313" key="2">
    <source>
        <dbReference type="Proteomes" id="UP001185899"/>
    </source>
</evidence>
<dbReference type="SUPFAM" id="SSF48498">
    <property type="entry name" value="Tetracyclin repressor-like, C-terminal domain"/>
    <property type="match status" value="1"/>
</dbReference>
<dbReference type="RefSeq" id="WP_317549062.1">
    <property type="nucleotide sequence ID" value="NZ_JAWLKE010000006.1"/>
</dbReference>
<accession>A0ABU4B1X1</accession>
<reference evidence="1 2" key="1">
    <citation type="submission" date="2023-10" db="EMBL/GenBank/DDBJ databases">
        <title>Development of a sustainable strategy for remediation of hydrocarbon-contaminated territories based on the waste exchange concept.</title>
        <authorList>
            <person name="Krivoruchko A."/>
        </authorList>
    </citation>
    <scope>NUCLEOTIDE SEQUENCE [LARGE SCALE GENOMIC DNA]</scope>
    <source>
        <strain evidence="1 2">IEGM 1322</strain>
    </source>
</reference>
<sequence>MHEPTNPEGRSPRKRRVTPQTMAEAGIALTLPKVSVKSVAESLGVSIVAIYNNIDDLGSLKALVAEEILRRWSPPLPGDDESMHDALLTLASAMRELVHSNPGIAEYLIGLTPSSIDAIRMADSVQTRYRTRYDLTPKQATWAVITVCEHALALAEMVYNSARRDREYDDAIAARTDLDTLPGAYDTVDRGPDGMFLWSMRTVVVGTLELIEAPDFEQA</sequence>
<dbReference type="InterPro" id="IPR036271">
    <property type="entry name" value="Tet_transcr_reg_TetR-rel_C_sf"/>
</dbReference>
<evidence type="ECO:0008006" key="3">
    <source>
        <dbReference type="Google" id="ProtNLM"/>
    </source>
</evidence>
<organism evidence="1 2">
    <name type="scientific">Rhodococcus cercidiphylli</name>
    <dbReference type="NCBI Taxonomy" id="489916"/>
    <lineage>
        <taxon>Bacteria</taxon>
        <taxon>Bacillati</taxon>
        <taxon>Actinomycetota</taxon>
        <taxon>Actinomycetes</taxon>
        <taxon>Mycobacteriales</taxon>
        <taxon>Nocardiaceae</taxon>
        <taxon>Rhodococcus</taxon>
    </lineage>
</organism>
<protein>
    <recommendedName>
        <fullName evidence="3">TetR family transcriptional regulator</fullName>
    </recommendedName>
</protein>
<comment type="caution">
    <text evidence="1">The sequence shown here is derived from an EMBL/GenBank/DDBJ whole genome shotgun (WGS) entry which is preliminary data.</text>
</comment>
<name>A0ABU4B1X1_9NOCA</name>
<dbReference type="Proteomes" id="UP001185899">
    <property type="component" value="Unassembled WGS sequence"/>
</dbReference>
<dbReference type="Gene3D" id="1.10.357.10">
    <property type="entry name" value="Tetracycline Repressor, domain 2"/>
    <property type="match status" value="1"/>
</dbReference>
<evidence type="ECO:0000313" key="1">
    <source>
        <dbReference type="EMBL" id="MDV6232476.1"/>
    </source>
</evidence>
<dbReference type="EMBL" id="JAWLKE010000006">
    <property type="protein sequence ID" value="MDV6232476.1"/>
    <property type="molecule type" value="Genomic_DNA"/>
</dbReference>